<evidence type="ECO:0000259" key="4">
    <source>
        <dbReference type="PROSITE" id="PS50893"/>
    </source>
</evidence>
<reference evidence="5" key="1">
    <citation type="submission" date="2016-09" db="EMBL/GenBank/DDBJ databases">
        <title>Genome sequence of Chlorobaculum limnaeum.</title>
        <authorList>
            <person name="Liu Z."/>
            <person name="Tank M."/>
            <person name="Bryant D.A."/>
        </authorList>
    </citation>
    <scope>NUCLEOTIDE SEQUENCE [LARGE SCALE GENOMIC DNA]</scope>
    <source>
        <strain evidence="5">DSM 1677</strain>
    </source>
</reference>
<organism evidence="5 6">
    <name type="scientific">Chlorobaculum limnaeum</name>
    <dbReference type="NCBI Taxonomy" id="274537"/>
    <lineage>
        <taxon>Bacteria</taxon>
        <taxon>Pseudomonadati</taxon>
        <taxon>Chlorobiota</taxon>
        <taxon>Chlorobiia</taxon>
        <taxon>Chlorobiales</taxon>
        <taxon>Chlorobiaceae</taxon>
        <taxon>Chlorobaculum</taxon>
    </lineage>
</organism>
<dbReference type="RefSeq" id="WP_069810053.1">
    <property type="nucleotide sequence ID" value="NZ_CP017305.1"/>
</dbReference>
<evidence type="ECO:0000256" key="1">
    <source>
        <dbReference type="ARBA" id="ARBA00022448"/>
    </source>
</evidence>
<dbReference type="STRING" id="274537.BIU88_07370"/>
<dbReference type="Gene3D" id="3.40.50.300">
    <property type="entry name" value="P-loop containing nucleotide triphosphate hydrolases"/>
    <property type="match status" value="1"/>
</dbReference>
<keyword evidence="6" id="KW-1185">Reference proteome</keyword>
<protein>
    <submittedName>
        <fullName evidence="5">Molybdenum ABC transporter ATP-binding protein</fullName>
    </submittedName>
</protein>
<dbReference type="PANTHER" id="PTHR43553:SF3">
    <property type="entry name" value="ABC TRANSPORTER ATP-BINDING PROTEIN MODF"/>
    <property type="match status" value="1"/>
</dbReference>
<sequence>MNHVFEFSNVSAYRNGTLVFDGLDLSVRTGENTAILGPNGSGKTTLLKLISREIYPVHSDESRMLVYGCDRWNVEELRSRLGIVSHDLQQNYGSHAKGRDVILSGYYSSIDTWPHQLFSSTEIERAEELMRQLGVDELADRPFGRMSTGQQRRFLLGRALVHRPKALLLDEPTSGLDITASFLYLDKARRLMQQGTQIILVTHHIHEIPPEITRVIFMRKGRVVADGDKKAILTSSGVSGLFDCSVELIERNGFYLPVPASE</sequence>
<dbReference type="InterPro" id="IPR003439">
    <property type="entry name" value="ABC_transporter-like_ATP-bd"/>
</dbReference>
<keyword evidence="2" id="KW-0547">Nucleotide-binding</keyword>
<feature type="domain" description="ABC transporter" evidence="4">
    <location>
        <begin position="5"/>
        <end position="245"/>
    </location>
</feature>
<proteinExistence type="predicted"/>
<dbReference type="InterPro" id="IPR050095">
    <property type="entry name" value="ECF_ABC_transporter_ATP-bd"/>
</dbReference>
<dbReference type="Pfam" id="PF00005">
    <property type="entry name" value="ABC_tran"/>
    <property type="match status" value="1"/>
</dbReference>
<dbReference type="GO" id="GO:0042626">
    <property type="term" value="F:ATPase-coupled transmembrane transporter activity"/>
    <property type="evidence" value="ECO:0007669"/>
    <property type="project" value="TreeGrafter"/>
</dbReference>
<evidence type="ECO:0000313" key="6">
    <source>
        <dbReference type="Proteomes" id="UP000095185"/>
    </source>
</evidence>
<accession>A0A1D8D0P4</accession>
<gene>
    <name evidence="5" type="ORF">BIU88_07370</name>
</gene>
<dbReference type="Proteomes" id="UP000095185">
    <property type="component" value="Chromosome"/>
</dbReference>
<dbReference type="InterPro" id="IPR003593">
    <property type="entry name" value="AAA+_ATPase"/>
</dbReference>
<dbReference type="EMBL" id="CP017305">
    <property type="protein sequence ID" value="AOS83981.1"/>
    <property type="molecule type" value="Genomic_DNA"/>
</dbReference>
<evidence type="ECO:0000256" key="2">
    <source>
        <dbReference type="ARBA" id="ARBA00022741"/>
    </source>
</evidence>
<dbReference type="SMART" id="SM00382">
    <property type="entry name" value="AAA"/>
    <property type="match status" value="1"/>
</dbReference>
<dbReference type="SUPFAM" id="SSF52540">
    <property type="entry name" value="P-loop containing nucleoside triphosphate hydrolases"/>
    <property type="match status" value="1"/>
</dbReference>
<dbReference type="PROSITE" id="PS50893">
    <property type="entry name" value="ABC_TRANSPORTER_2"/>
    <property type="match status" value="1"/>
</dbReference>
<evidence type="ECO:0000256" key="3">
    <source>
        <dbReference type="ARBA" id="ARBA00022840"/>
    </source>
</evidence>
<dbReference type="KEGG" id="clz:BIU88_07370"/>
<dbReference type="GO" id="GO:0043190">
    <property type="term" value="C:ATP-binding cassette (ABC) transporter complex"/>
    <property type="evidence" value="ECO:0007669"/>
    <property type="project" value="TreeGrafter"/>
</dbReference>
<dbReference type="GO" id="GO:0005524">
    <property type="term" value="F:ATP binding"/>
    <property type="evidence" value="ECO:0007669"/>
    <property type="project" value="UniProtKB-KW"/>
</dbReference>
<dbReference type="GO" id="GO:0016887">
    <property type="term" value="F:ATP hydrolysis activity"/>
    <property type="evidence" value="ECO:0007669"/>
    <property type="project" value="InterPro"/>
</dbReference>
<name>A0A1D8D0P4_CHLLM</name>
<dbReference type="PANTHER" id="PTHR43553">
    <property type="entry name" value="HEAVY METAL TRANSPORTER"/>
    <property type="match status" value="1"/>
</dbReference>
<dbReference type="AlphaFoldDB" id="A0A1D8D0P4"/>
<keyword evidence="3 5" id="KW-0067">ATP-binding</keyword>
<dbReference type="InterPro" id="IPR027417">
    <property type="entry name" value="P-loop_NTPase"/>
</dbReference>
<evidence type="ECO:0000313" key="5">
    <source>
        <dbReference type="EMBL" id="AOS83981.1"/>
    </source>
</evidence>
<keyword evidence="1" id="KW-0813">Transport</keyword>